<dbReference type="Proteomes" id="UP000235388">
    <property type="component" value="Unassembled WGS sequence"/>
</dbReference>
<feature type="compositionally biased region" description="Polar residues" evidence="2">
    <location>
        <begin position="216"/>
        <end position="227"/>
    </location>
</feature>
<dbReference type="PANTHER" id="PTHR16487:SF0">
    <property type="entry name" value="PROTEIN PHOSPHATASE 4 REGULATORY SUBUNIT 2-RELATED"/>
    <property type="match status" value="1"/>
</dbReference>
<gene>
    <name evidence="4" type="ORF">PCANC_04299</name>
    <name evidence="3" type="ORF">PCASD_01023</name>
</gene>
<dbReference type="Proteomes" id="UP000235392">
    <property type="component" value="Unassembled WGS sequence"/>
</dbReference>
<reference evidence="5 6" key="1">
    <citation type="submission" date="2017-11" db="EMBL/GenBank/DDBJ databases">
        <title>De novo assembly and phasing of dikaryotic genomes from two isolates of Puccinia coronata f. sp. avenae, the causal agent of oat crown rust.</title>
        <authorList>
            <person name="Miller M.E."/>
            <person name="Zhang Y."/>
            <person name="Omidvar V."/>
            <person name="Sperschneider J."/>
            <person name="Schwessinger B."/>
            <person name="Raley C."/>
            <person name="Palmer J.M."/>
            <person name="Garnica D."/>
            <person name="Upadhyaya N."/>
            <person name="Rathjen J."/>
            <person name="Taylor J.M."/>
            <person name="Park R.F."/>
            <person name="Dodds P.N."/>
            <person name="Hirsch C.D."/>
            <person name="Kianian S.F."/>
            <person name="Figueroa M."/>
        </authorList>
    </citation>
    <scope>NUCLEOTIDE SEQUENCE [LARGE SCALE GENOMIC DNA]</scope>
    <source>
        <strain evidence="4">12NC29</strain>
        <strain evidence="3">12SD80</strain>
    </source>
</reference>
<dbReference type="EMBL" id="PGCI01000006">
    <property type="protein sequence ID" value="PLW51331.1"/>
    <property type="molecule type" value="Genomic_DNA"/>
</dbReference>
<protein>
    <submittedName>
        <fullName evidence="4">Uncharacterized protein</fullName>
    </submittedName>
</protein>
<evidence type="ECO:0000313" key="5">
    <source>
        <dbReference type="Proteomes" id="UP000235388"/>
    </source>
</evidence>
<dbReference type="GO" id="GO:0005737">
    <property type="term" value="C:cytoplasm"/>
    <property type="evidence" value="ECO:0007669"/>
    <property type="project" value="TreeGrafter"/>
</dbReference>
<feature type="region of interest" description="Disordered" evidence="2">
    <location>
        <begin position="216"/>
        <end position="249"/>
    </location>
</feature>
<dbReference type="GO" id="GO:0019888">
    <property type="term" value="F:protein phosphatase regulator activity"/>
    <property type="evidence" value="ECO:0007669"/>
    <property type="project" value="InterPro"/>
</dbReference>
<feature type="region of interest" description="Disordered" evidence="2">
    <location>
        <begin position="267"/>
        <end position="316"/>
    </location>
</feature>
<sequence>MQPARNGFTPTHITRASAASEPIHIHLEQLDHFQWNEQCQEALTTLARTGLPPPLLSLSWSTLLKAMLFSLKRTVENYLKLGEASLFDTREEPAGGWLWTSQDLQKNLDRISSAFQDFGDHPDPTGEKEVPSSNPDQNQSIRTIQFAPFTIQRLAELMFHDSTVSPSNSMGIHPHYTTLPKYLRAIQRVLSVSSPVKSFSVNTFILPDPNQFSALAGPSNSASSSVNGDALSSIIHTPRPRRHSTSTPITPILSPVPWLVNHMSDRQSLSPELDSSEGRRSRHTSPLLLSSETDERPITPPLTSISSPPAPELQRL</sequence>
<dbReference type="GO" id="GO:0005634">
    <property type="term" value="C:nucleus"/>
    <property type="evidence" value="ECO:0007669"/>
    <property type="project" value="TreeGrafter"/>
</dbReference>
<evidence type="ECO:0000313" key="3">
    <source>
        <dbReference type="EMBL" id="PLW51331.1"/>
    </source>
</evidence>
<evidence type="ECO:0000256" key="1">
    <source>
        <dbReference type="ARBA" id="ARBA00009207"/>
    </source>
</evidence>
<organism evidence="4 5">
    <name type="scientific">Puccinia coronata f. sp. avenae</name>
    <dbReference type="NCBI Taxonomy" id="200324"/>
    <lineage>
        <taxon>Eukaryota</taxon>
        <taxon>Fungi</taxon>
        <taxon>Dikarya</taxon>
        <taxon>Basidiomycota</taxon>
        <taxon>Pucciniomycotina</taxon>
        <taxon>Pucciniomycetes</taxon>
        <taxon>Pucciniales</taxon>
        <taxon>Pucciniaceae</taxon>
        <taxon>Puccinia</taxon>
    </lineage>
</organism>
<evidence type="ECO:0000256" key="2">
    <source>
        <dbReference type="SAM" id="MobiDB-lite"/>
    </source>
</evidence>
<feature type="compositionally biased region" description="Basic and acidic residues" evidence="2">
    <location>
        <begin position="118"/>
        <end position="130"/>
    </location>
</feature>
<dbReference type="AlphaFoldDB" id="A0A2N5VUM0"/>
<comment type="similarity">
    <text evidence="1">Belongs to the PPP4R2 family.</text>
</comment>
<dbReference type="PANTHER" id="PTHR16487">
    <property type="entry name" value="PPP4R2-RELATED PROTEIN"/>
    <property type="match status" value="1"/>
</dbReference>
<accession>A0A2N5VUM0</accession>
<keyword evidence="5" id="KW-1185">Reference proteome</keyword>
<dbReference type="GO" id="GO:0030289">
    <property type="term" value="C:protein phosphatase 4 complex"/>
    <property type="evidence" value="ECO:0007669"/>
    <property type="project" value="InterPro"/>
</dbReference>
<evidence type="ECO:0000313" key="6">
    <source>
        <dbReference type="Proteomes" id="UP000235392"/>
    </source>
</evidence>
<dbReference type="OrthoDB" id="341898at2759"/>
<comment type="caution">
    <text evidence="4">The sequence shown here is derived from an EMBL/GenBank/DDBJ whole genome shotgun (WGS) entry which is preliminary data.</text>
</comment>
<dbReference type="InterPro" id="IPR015267">
    <property type="entry name" value="PPP4R2"/>
</dbReference>
<name>A0A2N5VUM0_9BASI</name>
<feature type="region of interest" description="Disordered" evidence="2">
    <location>
        <begin position="115"/>
        <end position="139"/>
    </location>
</feature>
<evidence type="ECO:0000313" key="4">
    <source>
        <dbReference type="EMBL" id="PLW53652.1"/>
    </source>
</evidence>
<proteinExistence type="inferred from homology"/>
<dbReference type="EMBL" id="PGCJ01000058">
    <property type="protein sequence ID" value="PLW53652.1"/>
    <property type="molecule type" value="Genomic_DNA"/>
</dbReference>
<dbReference type="STRING" id="200324.A0A2N5VUM0"/>